<evidence type="ECO:0000256" key="1">
    <source>
        <dbReference type="ARBA" id="ARBA00023015"/>
    </source>
</evidence>
<comment type="caution">
    <text evidence="6">The sequence shown here is derived from an EMBL/GenBank/DDBJ whole genome shotgun (WGS) entry which is preliminary data.</text>
</comment>
<feature type="DNA-binding region" description="H-T-H motif" evidence="4">
    <location>
        <begin position="37"/>
        <end position="56"/>
    </location>
</feature>
<keyword evidence="2 4" id="KW-0238">DNA-binding</keyword>
<dbReference type="InterPro" id="IPR009057">
    <property type="entry name" value="Homeodomain-like_sf"/>
</dbReference>
<dbReference type="SUPFAM" id="SSF46689">
    <property type="entry name" value="Homeodomain-like"/>
    <property type="match status" value="1"/>
</dbReference>
<keyword evidence="7" id="KW-1185">Reference proteome</keyword>
<proteinExistence type="predicted"/>
<organism evidence="6 7">
    <name type="scientific">Dietzia maris</name>
    <dbReference type="NCBI Taxonomy" id="37915"/>
    <lineage>
        <taxon>Bacteria</taxon>
        <taxon>Bacillati</taxon>
        <taxon>Actinomycetota</taxon>
        <taxon>Actinomycetes</taxon>
        <taxon>Mycobacteriales</taxon>
        <taxon>Dietziaceae</taxon>
        <taxon>Dietzia</taxon>
    </lineage>
</organism>
<evidence type="ECO:0000256" key="4">
    <source>
        <dbReference type="PROSITE-ProRule" id="PRU00335"/>
    </source>
</evidence>
<dbReference type="PANTHER" id="PTHR30055">
    <property type="entry name" value="HTH-TYPE TRANSCRIPTIONAL REGULATOR RUTR"/>
    <property type="match status" value="1"/>
</dbReference>
<evidence type="ECO:0000259" key="5">
    <source>
        <dbReference type="PROSITE" id="PS50977"/>
    </source>
</evidence>
<evidence type="ECO:0000256" key="2">
    <source>
        <dbReference type="ARBA" id="ARBA00023125"/>
    </source>
</evidence>
<name>A0ABT8H3E9_9ACTN</name>
<reference evidence="6 7" key="1">
    <citation type="submission" date="2023-07" db="EMBL/GenBank/DDBJ databases">
        <title>Strategy for survival of the halotoleranting strain Dietzia MX2 from the Yakshinskoe mineral salts deposit.</title>
        <authorList>
            <person name="Kharitonova M.A."/>
            <person name="Kupriyanova-Ashina F.G."/>
            <person name="Shakirov T.R."/>
            <person name="Vafina M.S."/>
            <person name="Ilinskaya O.N."/>
        </authorList>
    </citation>
    <scope>NUCLEOTIDE SEQUENCE [LARGE SCALE GENOMIC DNA]</scope>
    <source>
        <strain evidence="6 7">MX2</strain>
    </source>
</reference>
<keyword evidence="1" id="KW-0805">Transcription regulation</keyword>
<dbReference type="PROSITE" id="PS50977">
    <property type="entry name" value="HTH_TETR_2"/>
    <property type="match status" value="1"/>
</dbReference>
<dbReference type="Pfam" id="PF00440">
    <property type="entry name" value="TetR_N"/>
    <property type="match status" value="1"/>
</dbReference>
<evidence type="ECO:0000313" key="7">
    <source>
        <dbReference type="Proteomes" id="UP001172702"/>
    </source>
</evidence>
<dbReference type="InterPro" id="IPR001647">
    <property type="entry name" value="HTH_TetR"/>
</dbReference>
<accession>A0ABT8H3E9</accession>
<dbReference type="Gene3D" id="1.10.357.10">
    <property type="entry name" value="Tetracycline Repressor, domain 2"/>
    <property type="match status" value="1"/>
</dbReference>
<gene>
    <name evidence="6" type="ORF">QYF62_13090</name>
</gene>
<dbReference type="InterPro" id="IPR050109">
    <property type="entry name" value="HTH-type_TetR-like_transc_reg"/>
</dbReference>
<dbReference type="EMBL" id="JAUHTB010000016">
    <property type="protein sequence ID" value="MDN4506989.1"/>
    <property type="molecule type" value="Genomic_DNA"/>
</dbReference>
<protein>
    <submittedName>
        <fullName evidence="6">TetR/AcrR family transcriptional regulator</fullName>
    </submittedName>
</protein>
<dbReference type="Proteomes" id="UP001172702">
    <property type="component" value="Unassembled WGS sequence"/>
</dbReference>
<sequence length="200" mass="22008">MQSCRASLREREKADTRTRLSVAAVELLVGHGVEGATVAAIAERAGVSTRTFDNYFACREDVLLYFVREQVARWAKQVENAPSDMSALRILHGILKEAYARPEDDIVALGNLAVLGERIGFVLGPERRPDIEDILGPLYESVRQRVESGTEFRARLTVDLSMAACGAALRKHATRQREGDPSVADLLDEAFEVLAHGVDC</sequence>
<feature type="domain" description="HTH tetR-type" evidence="5">
    <location>
        <begin position="14"/>
        <end position="74"/>
    </location>
</feature>
<evidence type="ECO:0000256" key="3">
    <source>
        <dbReference type="ARBA" id="ARBA00023163"/>
    </source>
</evidence>
<keyword evidence="3" id="KW-0804">Transcription</keyword>
<dbReference type="PANTHER" id="PTHR30055:SF238">
    <property type="entry name" value="MYCOFACTOCIN BIOSYNTHESIS TRANSCRIPTIONAL REGULATOR MFTR-RELATED"/>
    <property type="match status" value="1"/>
</dbReference>
<evidence type="ECO:0000313" key="6">
    <source>
        <dbReference type="EMBL" id="MDN4506989.1"/>
    </source>
</evidence>